<accession>A0AC61MXY1</accession>
<sequence length="355" mass="38948">MLDIKVTLSQNLKQKPADESALGFGRIFTDHMFLMDYEQGVGWNNARIVPYADFALDPAAMVLHYGQAIFEGTKCYRRADGGLQLFRPQANLARMTRSAERMGMPALDEETALEGLKQLVRIEEAWVPHLDGTSLYIRPTMISMDVGLGVHASKKYLFYIILSPVGAYYKEGLKPVSIYVEDAYVRAVRGGVGFTKCAGNYAASILAGDVAEKKGFSQVLWLDGVEQKYVEEVGSMNMMFAYGNKIVTPKLNGSILPGITRDSVLTLARSMGYEAEEERLDINEIFADAKSGKLTEAFGTGTAAVISPVGTLAMKDEKITIGDGGIGKVAQSLYDTLTGIQYGRLEDKFGWIIKL</sequence>
<dbReference type="Proteomes" id="UP000682782">
    <property type="component" value="Chromosome"/>
</dbReference>
<organism evidence="1 2">
    <name type="scientific">Aristaeella hokkaidonensis</name>
    <dbReference type="NCBI Taxonomy" id="3046382"/>
    <lineage>
        <taxon>Bacteria</taxon>
        <taxon>Bacillati</taxon>
        <taxon>Bacillota</taxon>
        <taxon>Clostridia</taxon>
        <taxon>Eubacteriales</taxon>
        <taxon>Aristaeellaceae</taxon>
        <taxon>Aristaeella</taxon>
    </lineage>
</organism>
<keyword evidence="2" id="KW-1185">Reference proteome</keyword>
<name>A0AC61MXY1_9FIRM</name>
<protein>
    <submittedName>
        <fullName evidence="1">Branched-chain amino acid aminotransferase</fullName>
        <ecNumber evidence="1">2.6.1.42</ecNumber>
    </submittedName>
</protein>
<dbReference type="EC" id="2.6.1.42" evidence="1"/>
<evidence type="ECO:0000313" key="1">
    <source>
        <dbReference type="EMBL" id="QUC67777.1"/>
    </source>
</evidence>
<reference evidence="1" key="1">
    <citation type="submission" date="2021-01" db="EMBL/GenBank/DDBJ databases">
        <title>Complete genome sequence of Clostridiales bacterium R-7.</title>
        <authorList>
            <person name="Mahoney-Kurpe S.C."/>
            <person name="Palevich N."/>
            <person name="Koike S."/>
            <person name="Moon C.D."/>
            <person name="Attwood G.T."/>
        </authorList>
    </citation>
    <scope>NUCLEOTIDE SEQUENCE</scope>
    <source>
        <strain evidence="1">R-7</strain>
    </source>
</reference>
<gene>
    <name evidence="1" type="ORF">JYE49_03460</name>
</gene>
<keyword evidence="1" id="KW-0032">Aminotransferase</keyword>
<keyword evidence="1" id="KW-0808">Transferase</keyword>
<evidence type="ECO:0000313" key="2">
    <source>
        <dbReference type="Proteomes" id="UP000682782"/>
    </source>
</evidence>
<dbReference type="EMBL" id="CP068393">
    <property type="protein sequence ID" value="QUC67777.1"/>
    <property type="molecule type" value="Genomic_DNA"/>
</dbReference>
<proteinExistence type="predicted"/>